<evidence type="ECO:0000313" key="1">
    <source>
        <dbReference type="EMBL" id="BCI91521.1"/>
    </source>
</evidence>
<protein>
    <submittedName>
        <fullName evidence="1">Uncharacterized protein</fullName>
    </submittedName>
</protein>
<dbReference type="EMBL" id="AP023343">
    <property type="protein sequence ID" value="BCI91521.1"/>
    <property type="molecule type" value="Genomic_DNA"/>
</dbReference>
<keyword evidence="2" id="KW-1185">Reference proteome</keyword>
<dbReference type="Proteomes" id="UP000516380">
    <property type="component" value="Chromosome"/>
</dbReference>
<organism evidence="1 2">
    <name type="scientific">Mycobacterium kansasii</name>
    <dbReference type="NCBI Taxonomy" id="1768"/>
    <lineage>
        <taxon>Bacteria</taxon>
        <taxon>Bacillati</taxon>
        <taxon>Actinomycetota</taxon>
        <taxon>Actinomycetes</taxon>
        <taxon>Mycobacteriales</taxon>
        <taxon>Mycobacteriaceae</taxon>
        <taxon>Mycobacterium</taxon>
    </lineage>
</organism>
<reference evidence="1 2" key="1">
    <citation type="submission" date="2020-07" db="EMBL/GenBank/DDBJ databases">
        <title>Mycobacterium kansasii (former subtype) with zoonotic potential isolated from diseased indoor pet cat, Japan.</title>
        <authorList>
            <person name="Fukano H."/>
            <person name="Terazono T."/>
            <person name="Hoshino Y."/>
        </authorList>
    </citation>
    <scope>NUCLEOTIDE SEQUENCE [LARGE SCALE GENOMIC DNA]</scope>
    <source>
        <strain evidence="1 2">Kuro-I</strain>
    </source>
</reference>
<name>A0A7G1IKJ4_MYCKA</name>
<dbReference type="AlphaFoldDB" id="A0A7G1IKJ4"/>
<gene>
    <name evidence="1" type="ORF">NIIDMKKI_67270</name>
</gene>
<proteinExistence type="predicted"/>
<sequence>MIQHGLAGNRPCAGDDVDDTGGRTCAKIFASSEMLTGVISDGLITTVFPVAIAGAIFQAAINNGKFQGIT</sequence>
<evidence type="ECO:0000313" key="2">
    <source>
        <dbReference type="Proteomes" id="UP000516380"/>
    </source>
</evidence>
<accession>A0A7G1IKJ4</accession>